<name>F2UJD7_SALR5</name>
<feature type="compositionally biased region" description="Basic and acidic residues" evidence="6">
    <location>
        <begin position="202"/>
        <end position="214"/>
    </location>
</feature>
<keyword evidence="4 7" id="KW-1133">Transmembrane helix</keyword>
<feature type="compositionally biased region" description="Low complexity" evidence="6">
    <location>
        <begin position="165"/>
        <end position="201"/>
    </location>
</feature>
<dbReference type="STRING" id="946362.F2UJD7"/>
<proteinExistence type="inferred from homology"/>
<dbReference type="Gene3D" id="2.60.40.10">
    <property type="entry name" value="Immunoglobulins"/>
    <property type="match status" value="1"/>
</dbReference>
<feature type="region of interest" description="Disordered" evidence="6">
    <location>
        <begin position="1"/>
        <end position="35"/>
    </location>
</feature>
<reference evidence="9" key="1">
    <citation type="submission" date="2009-08" db="EMBL/GenBank/DDBJ databases">
        <title>Annotation of Salpingoeca rosetta.</title>
        <authorList>
            <consortium name="The Broad Institute Genome Sequencing Platform"/>
            <person name="Russ C."/>
            <person name="Cuomo C."/>
            <person name="Burger G."/>
            <person name="Gray M.W."/>
            <person name="Holland P.W.H."/>
            <person name="King N."/>
            <person name="Lang F.B.F."/>
            <person name="Roger A.J."/>
            <person name="Ruiz-Trillo I."/>
            <person name="Young S.K."/>
            <person name="Zeng Q."/>
            <person name="Gargeya S."/>
            <person name="Alvarado L."/>
            <person name="Berlin A."/>
            <person name="Chapman S.B."/>
            <person name="Chen Z."/>
            <person name="Freedman E."/>
            <person name="Gellesch M."/>
            <person name="Goldberg J."/>
            <person name="Griggs A."/>
            <person name="Gujja S."/>
            <person name="Heilman E."/>
            <person name="Heiman D."/>
            <person name="Howarth C."/>
            <person name="Mehta T."/>
            <person name="Neiman D."/>
            <person name="Pearson M."/>
            <person name="Roberts A."/>
            <person name="Saif S."/>
            <person name="Shea T."/>
            <person name="Shenoy N."/>
            <person name="Sisk P."/>
            <person name="Stolte C."/>
            <person name="Sykes S."/>
            <person name="White J."/>
            <person name="Yandava C."/>
            <person name="Haas B."/>
            <person name="Nusbaum C."/>
            <person name="Birren B."/>
        </authorList>
    </citation>
    <scope>NUCLEOTIDE SEQUENCE [LARGE SCALE GENOMIC DNA]</scope>
    <source>
        <strain evidence="9">ATCC 50818</strain>
    </source>
</reference>
<evidence type="ECO:0000256" key="5">
    <source>
        <dbReference type="ARBA" id="ARBA00023136"/>
    </source>
</evidence>
<feature type="region of interest" description="Disordered" evidence="6">
    <location>
        <begin position="150"/>
        <end position="276"/>
    </location>
</feature>
<evidence type="ECO:0000256" key="1">
    <source>
        <dbReference type="ARBA" id="ARBA00004211"/>
    </source>
</evidence>
<dbReference type="SUPFAM" id="SSF49354">
    <property type="entry name" value="PapD-like"/>
    <property type="match status" value="1"/>
</dbReference>
<dbReference type="RefSeq" id="XP_004990580.1">
    <property type="nucleotide sequence ID" value="XM_004990523.1"/>
</dbReference>
<dbReference type="eggNOG" id="KOG0439">
    <property type="taxonomic scope" value="Eukaryota"/>
</dbReference>
<evidence type="ECO:0000256" key="6">
    <source>
        <dbReference type="SAM" id="MobiDB-lite"/>
    </source>
</evidence>
<dbReference type="InParanoid" id="F2UJD7"/>
<evidence type="ECO:0000259" key="8">
    <source>
        <dbReference type="PROSITE" id="PS50202"/>
    </source>
</evidence>
<dbReference type="PANTHER" id="PTHR10809:SF6">
    <property type="entry name" value="AT11025P-RELATED"/>
    <property type="match status" value="1"/>
</dbReference>
<dbReference type="PANTHER" id="PTHR10809">
    <property type="entry name" value="VESICLE-ASSOCIATED MEMBRANE PROTEIN-ASSOCIATED PROTEIN"/>
    <property type="match status" value="1"/>
</dbReference>
<evidence type="ECO:0000313" key="9">
    <source>
        <dbReference type="EMBL" id="EGD77236.1"/>
    </source>
</evidence>
<feature type="compositionally biased region" description="Polar residues" evidence="6">
    <location>
        <begin position="19"/>
        <end position="29"/>
    </location>
</feature>
<dbReference type="OrthoDB" id="264603at2759"/>
<dbReference type="GO" id="GO:0061817">
    <property type="term" value="P:endoplasmic reticulum-plasma membrane tethering"/>
    <property type="evidence" value="ECO:0007669"/>
    <property type="project" value="TreeGrafter"/>
</dbReference>
<evidence type="ECO:0000256" key="3">
    <source>
        <dbReference type="ARBA" id="ARBA00022692"/>
    </source>
</evidence>
<sequence>METSRISSAGGSSRPPQPTFVQISPSSHLTFDGKGKPERMVKSNFTLKNLTDGYVIFKVKTTRPHSYCVRPNSGVLKAAETAQIEVIMQSFENLPEEAPKHKFQIQAARVDDEPDDVTTAWKQIDGTKASAVQDRRLKCEWRNVVLPDGRLFNEGGPAHPQPHIPRTQSPTSSSSTQRKQAQADAPVATTARRAAAAASEAAAKKTDADADKQAADSNKPTPSTTTSSSSSTAKPTSTSATSKPKDTTTAAGTTVAKKTPSTTTTPASSSSTSGAGADIAGKKGTIANLVLLLLAFVLGVLVGHYVF</sequence>
<dbReference type="PROSITE" id="PS50202">
    <property type="entry name" value="MSP"/>
    <property type="match status" value="1"/>
</dbReference>
<feature type="compositionally biased region" description="Polar residues" evidence="6">
    <location>
        <begin position="1"/>
        <end position="11"/>
    </location>
</feature>
<evidence type="ECO:0000256" key="7">
    <source>
        <dbReference type="SAM" id="Phobius"/>
    </source>
</evidence>
<dbReference type="InterPro" id="IPR000535">
    <property type="entry name" value="MSP_dom"/>
</dbReference>
<evidence type="ECO:0000256" key="2">
    <source>
        <dbReference type="ARBA" id="ARBA00008932"/>
    </source>
</evidence>
<dbReference type="GO" id="GO:0090158">
    <property type="term" value="P:endoplasmic reticulum membrane organization"/>
    <property type="evidence" value="ECO:0007669"/>
    <property type="project" value="TreeGrafter"/>
</dbReference>
<comment type="similarity">
    <text evidence="2">Belongs to the VAMP-associated protein (VAP) (TC 9.B.17) family.</text>
</comment>
<dbReference type="Pfam" id="PF00635">
    <property type="entry name" value="Motile_Sperm"/>
    <property type="match status" value="1"/>
</dbReference>
<keyword evidence="10" id="KW-1185">Reference proteome</keyword>
<feature type="compositionally biased region" description="Low complexity" evidence="6">
    <location>
        <begin position="215"/>
        <end position="273"/>
    </location>
</feature>
<dbReference type="GO" id="GO:0005789">
    <property type="term" value="C:endoplasmic reticulum membrane"/>
    <property type="evidence" value="ECO:0007669"/>
    <property type="project" value="InterPro"/>
</dbReference>
<dbReference type="InterPro" id="IPR008962">
    <property type="entry name" value="PapD-like_sf"/>
</dbReference>
<feature type="transmembrane region" description="Helical" evidence="7">
    <location>
        <begin position="286"/>
        <end position="306"/>
    </location>
</feature>
<dbReference type="InterPro" id="IPR016763">
    <property type="entry name" value="VAP"/>
</dbReference>
<protein>
    <recommendedName>
        <fullName evidence="8">MSP domain-containing protein</fullName>
    </recommendedName>
</protein>
<feature type="domain" description="MSP" evidence="8">
    <location>
        <begin position="20"/>
        <end position="142"/>
    </location>
</feature>
<accession>F2UJD7</accession>
<dbReference type="GO" id="GO:0005886">
    <property type="term" value="C:plasma membrane"/>
    <property type="evidence" value="ECO:0007669"/>
    <property type="project" value="TreeGrafter"/>
</dbReference>
<dbReference type="AlphaFoldDB" id="F2UJD7"/>
<dbReference type="GeneID" id="16071138"/>
<evidence type="ECO:0000256" key="4">
    <source>
        <dbReference type="ARBA" id="ARBA00022989"/>
    </source>
</evidence>
<dbReference type="EMBL" id="GL832977">
    <property type="protein sequence ID" value="EGD77236.1"/>
    <property type="molecule type" value="Genomic_DNA"/>
</dbReference>
<comment type="subcellular location">
    <subcellularLocation>
        <location evidence="1">Membrane</location>
        <topology evidence="1">Single-pass type IV membrane protein</topology>
    </subcellularLocation>
</comment>
<keyword evidence="5 7" id="KW-0472">Membrane</keyword>
<dbReference type="InterPro" id="IPR013783">
    <property type="entry name" value="Ig-like_fold"/>
</dbReference>
<gene>
    <name evidence="9" type="ORF">PTSG_08329</name>
</gene>
<dbReference type="KEGG" id="sre:PTSG_08329"/>
<organism evidence="10">
    <name type="scientific">Salpingoeca rosetta (strain ATCC 50818 / BSB-021)</name>
    <dbReference type="NCBI Taxonomy" id="946362"/>
    <lineage>
        <taxon>Eukaryota</taxon>
        <taxon>Choanoflagellata</taxon>
        <taxon>Craspedida</taxon>
        <taxon>Salpingoecidae</taxon>
        <taxon>Salpingoeca</taxon>
    </lineage>
</organism>
<keyword evidence="3 7" id="KW-0812">Transmembrane</keyword>
<dbReference type="Proteomes" id="UP000007799">
    <property type="component" value="Unassembled WGS sequence"/>
</dbReference>
<evidence type="ECO:0000313" key="10">
    <source>
        <dbReference type="Proteomes" id="UP000007799"/>
    </source>
</evidence>
<dbReference type="GO" id="GO:0033149">
    <property type="term" value="F:FFAT motif binding"/>
    <property type="evidence" value="ECO:0007669"/>
    <property type="project" value="TreeGrafter"/>
</dbReference>